<feature type="signal peptide" evidence="1">
    <location>
        <begin position="1"/>
        <end position="30"/>
    </location>
</feature>
<gene>
    <name evidence="2" type="ORF">JEQ17_01045</name>
</gene>
<dbReference type="SUPFAM" id="SSF53474">
    <property type="entry name" value="alpha/beta-Hydrolases"/>
    <property type="match status" value="1"/>
</dbReference>
<dbReference type="Pfam" id="PF02089">
    <property type="entry name" value="Palm_thioest"/>
    <property type="match status" value="1"/>
</dbReference>
<reference evidence="2 3" key="1">
    <citation type="submission" date="2020-12" db="EMBL/GenBank/DDBJ databases">
        <title>A novel species.</title>
        <authorList>
            <person name="Li K."/>
        </authorList>
    </citation>
    <scope>NUCLEOTIDE SEQUENCE [LARGE SCALE GENOMIC DNA]</scope>
    <source>
        <strain evidence="2 3">ZYC-3</strain>
    </source>
</reference>
<dbReference type="RefSeq" id="WP_200393384.1">
    <property type="nucleotide sequence ID" value="NZ_CP066831.1"/>
</dbReference>
<dbReference type="Proteomes" id="UP000595636">
    <property type="component" value="Chromosome"/>
</dbReference>
<dbReference type="AlphaFoldDB" id="A0A7T7HZF8"/>
<name>A0A7T7HZF8_9ACTN</name>
<keyword evidence="3" id="KW-1185">Reference proteome</keyword>
<accession>A0A7T7HZF8</accession>
<protein>
    <recommendedName>
        <fullName evidence="4">DUF676 domain-containing protein</fullName>
    </recommendedName>
</protein>
<dbReference type="InterPro" id="IPR029058">
    <property type="entry name" value="AB_hydrolase_fold"/>
</dbReference>
<sequence length="288" mass="31254">MKQRGTALAVTGLTALGVMLGAATPTQAAAAPPRNNSNTEDVLLVHGIDWKGTASYDCKSTWKNAKRELSDRRWKGKVRSVAFYKKDKNCDLRIASGNVNTKIKDLGKALAKKIDSEYTSKGKSVDLVGHSMGGLIIRAAITGVAKADSGFPSKLYVEDVVTLGAPHDGTGSGAFCFWATQCTDMVKGSNFIEWLRKNPQSSHGTDWTAIASDKDEAVGEDTATGGGVKHWVRYKNLPGDGDHSKLRTVRSGTHKLTYRNLPNAQKSTNTGEAPLDWMVRGLYWQKLR</sequence>
<dbReference type="EMBL" id="CP066831">
    <property type="protein sequence ID" value="QQM38215.1"/>
    <property type="molecule type" value="Genomic_DNA"/>
</dbReference>
<keyword evidence="1" id="KW-0732">Signal</keyword>
<feature type="chain" id="PRO_5032527191" description="DUF676 domain-containing protein" evidence="1">
    <location>
        <begin position="31"/>
        <end position="288"/>
    </location>
</feature>
<evidence type="ECO:0008006" key="4">
    <source>
        <dbReference type="Google" id="ProtNLM"/>
    </source>
</evidence>
<evidence type="ECO:0000313" key="2">
    <source>
        <dbReference type="EMBL" id="QQM38215.1"/>
    </source>
</evidence>
<dbReference type="KEGG" id="slf:JEQ17_01045"/>
<evidence type="ECO:0000313" key="3">
    <source>
        <dbReference type="Proteomes" id="UP000595636"/>
    </source>
</evidence>
<evidence type="ECO:0000256" key="1">
    <source>
        <dbReference type="SAM" id="SignalP"/>
    </source>
</evidence>
<proteinExistence type="predicted"/>
<dbReference type="Gene3D" id="3.40.50.1820">
    <property type="entry name" value="alpha/beta hydrolase"/>
    <property type="match status" value="1"/>
</dbReference>
<organism evidence="2 3">
    <name type="scientific">Streptomyces liliifuscus</name>
    <dbReference type="NCBI Taxonomy" id="2797636"/>
    <lineage>
        <taxon>Bacteria</taxon>
        <taxon>Bacillati</taxon>
        <taxon>Actinomycetota</taxon>
        <taxon>Actinomycetes</taxon>
        <taxon>Kitasatosporales</taxon>
        <taxon>Streptomycetaceae</taxon>
        <taxon>Streptomyces</taxon>
    </lineage>
</organism>